<sequence>MLCFGVKEFSVIPPQSASGVVLDAPEACKLLSAVAIALSNCSRFQWQTIHVKKAKAVGASVSGTAHEKESN</sequence>
<protein>
    <submittedName>
        <fullName evidence="1">Uncharacterized protein</fullName>
    </submittedName>
</protein>
<evidence type="ECO:0000313" key="2">
    <source>
        <dbReference type="Proteomes" id="UP001396334"/>
    </source>
</evidence>
<accession>A0ABR2Q870</accession>
<organism evidence="1 2">
    <name type="scientific">Hibiscus sabdariffa</name>
    <name type="common">roselle</name>
    <dbReference type="NCBI Taxonomy" id="183260"/>
    <lineage>
        <taxon>Eukaryota</taxon>
        <taxon>Viridiplantae</taxon>
        <taxon>Streptophyta</taxon>
        <taxon>Embryophyta</taxon>
        <taxon>Tracheophyta</taxon>
        <taxon>Spermatophyta</taxon>
        <taxon>Magnoliopsida</taxon>
        <taxon>eudicotyledons</taxon>
        <taxon>Gunneridae</taxon>
        <taxon>Pentapetalae</taxon>
        <taxon>rosids</taxon>
        <taxon>malvids</taxon>
        <taxon>Malvales</taxon>
        <taxon>Malvaceae</taxon>
        <taxon>Malvoideae</taxon>
        <taxon>Hibiscus</taxon>
    </lineage>
</organism>
<dbReference type="EMBL" id="JBBPBN010000044">
    <property type="protein sequence ID" value="KAK8996691.1"/>
    <property type="molecule type" value="Genomic_DNA"/>
</dbReference>
<name>A0ABR2Q870_9ROSI</name>
<evidence type="ECO:0000313" key="1">
    <source>
        <dbReference type="EMBL" id="KAK8996691.1"/>
    </source>
</evidence>
<keyword evidence="2" id="KW-1185">Reference proteome</keyword>
<gene>
    <name evidence="1" type="ORF">V6N11_081956</name>
</gene>
<proteinExistence type="predicted"/>
<dbReference type="Proteomes" id="UP001396334">
    <property type="component" value="Unassembled WGS sequence"/>
</dbReference>
<reference evidence="1 2" key="1">
    <citation type="journal article" date="2024" name="G3 (Bethesda)">
        <title>Genome assembly of Hibiscus sabdariffa L. provides insights into metabolisms of medicinal natural products.</title>
        <authorList>
            <person name="Kim T."/>
        </authorList>
    </citation>
    <scope>NUCLEOTIDE SEQUENCE [LARGE SCALE GENOMIC DNA]</scope>
    <source>
        <strain evidence="1">TK-2024</strain>
        <tissue evidence="1">Old leaves</tissue>
    </source>
</reference>
<comment type="caution">
    <text evidence="1">The sequence shown here is derived from an EMBL/GenBank/DDBJ whole genome shotgun (WGS) entry which is preliminary data.</text>
</comment>